<accession>A0ABT7IQP2</accession>
<sequence>MARVAAIGERPRVAGLATAGVLVLPVTGPQDVRAAWARLPEDVGLVLLTPEAAGALPPETLDGPEPLLVVMPP</sequence>
<gene>
    <name evidence="1" type="ORF">QNN03_00450</name>
</gene>
<reference evidence="1 2" key="1">
    <citation type="submission" date="2023-05" db="EMBL/GenBank/DDBJ databases">
        <title>Streptomyces fuscus sp. nov., a brown-black pigment producing actinomyces isolated from dry sand of Sea duck farm.</title>
        <authorList>
            <person name="Xie J."/>
            <person name="Shen N."/>
        </authorList>
    </citation>
    <scope>NUCLEOTIDE SEQUENCE [LARGE SCALE GENOMIC DNA]</scope>
    <source>
        <strain evidence="1 2">GXMU-J15</strain>
    </source>
</reference>
<organism evidence="1 2">
    <name type="scientific">Streptomyces fuscus</name>
    <dbReference type="NCBI Taxonomy" id="3048495"/>
    <lineage>
        <taxon>Bacteria</taxon>
        <taxon>Bacillati</taxon>
        <taxon>Actinomycetota</taxon>
        <taxon>Actinomycetes</taxon>
        <taxon>Kitasatosporales</taxon>
        <taxon>Streptomycetaceae</taxon>
        <taxon>Streptomyces</taxon>
    </lineage>
</organism>
<dbReference type="Gene3D" id="3.40.50.10580">
    <property type="entry name" value="ATPase, V1 complex, subunit F"/>
    <property type="match status" value="1"/>
</dbReference>
<name>A0ABT7IQP2_9ACTN</name>
<evidence type="ECO:0000313" key="2">
    <source>
        <dbReference type="Proteomes" id="UP001241926"/>
    </source>
</evidence>
<dbReference type="EMBL" id="JASJUS010000001">
    <property type="protein sequence ID" value="MDL2074901.1"/>
    <property type="molecule type" value="Genomic_DNA"/>
</dbReference>
<dbReference type="SUPFAM" id="SSF159468">
    <property type="entry name" value="AtpF-like"/>
    <property type="match status" value="1"/>
</dbReference>
<dbReference type="Proteomes" id="UP001241926">
    <property type="component" value="Unassembled WGS sequence"/>
</dbReference>
<dbReference type="RefSeq" id="WP_093722887.1">
    <property type="nucleotide sequence ID" value="NZ_JASJUS010000001.1"/>
</dbReference>
<proteinExistence type="predicted"/>
<evidence type="ECO:0008006" key="3">
    <source>
        <dbReference type="Google" id="ProtNLM"/>
    </source>
</evidence>
<evidence type="ECO:0000313" key="1">
    <source>
        <dbReference type="EMBL" id="MDL2074901.1"/>
    </source>
</evidence>
<protein>
    <recommendedName>
        <fullName evidence="3">ATP synthase subunit F</fullName>
    </recommendedName>
</protein>
<keyword evidence="2" id="KW-1185">Reference proteome</keyword>
<comment type="caution">
    <text evidence="1">The sequence shown here is derived from an EMBL/GenBank/DDBJ whole genome shotgun (WGS) entry which is preliminary data.</text>
</comment>
<dbReference type="InterPro" id="IPR036906">
    <property type="entry name" value="ATPase_V1_fsu_sf"/>
</dbReference>